<dbReference type="Pfam" id="PF12323">
    <property type="entry name" value="HTH_OrfB_IS605"/>
    <property type="match status" value="1"/>
</dbReference>
<comment type="similarity">
    <text evidence="1">In the C-terminal section; belongs to the transposase 35 family.</text>
</comment>
<feature type="domain" description="Cas12f1-like TNB" evidence="8">
    <location>
        <begin position="304"/>
        <end position="368"/>
    </location>
</feature>
<dbReference type="Proteomes" id="UP000441797">
    <property type="component" value="Unassembled WGS sequence"/>
</dbReference>
<name>A0A6N8G7S9_9CHRO</name>
<evidence type="ECO:0000259" key="9">
    <source>
        <dbReference type="Pfam" id="PF12323"/>
    </source>
</evidence>
<accession>A0A6N8G7S9</accession>
<sequence length="382" mass="43567">MINLTYEYKIQPTRQQEQTMLRWLEVCRKVYNYALAERKDWSNSRKCQVDSCSIKHEYIIPADAPYPNYVRQCRSLTLAKEAIAFLREPPAQVLQQALATLDKAYDSMRVRGFGFPRFKKTMHSFLFPSLGKSPLVGNALTLPKLGTVKIRLSRPLPDGFVLKQCRIVKRVSGWYAMLVLQCDVNVPQPMPHGELLGIDLGLTSFVATSNGKLVHRPKFYVDAQSKLRLLQRNLKRKTKGSNNWTKYQTRVAKLHEYISNCRKDYHFKVAHHLCNQVGMIFAEDLNLKALASGMLCKHTLDAGWGQFLQILEFVCWKRGIYFARVDARGTSQTCPICDTHTGKKPLSQRVHHCDSCGYHTDRDVAAAQVVAKRGIAALGHRV</sequence>
<evidence type="ECO:0000313" key="11">
    <source>
        <dbReference type="Proteomes" id="UP000441797"/>
    </source>
</evidence>
<keyword evidence="6" id="KW-0233">DNA recombination</keyword>
<dbReference type="GO" id="GO:0003677">
    <property type="term" value="F:DNA binding"/>
    <property type="evidence" value="ECO:0007669"/>
    <property type="project" value="UniProtKB-KW"/>
</dbReference>
<dbReference type="Pfam" id="PF01385">
    <property type="entry name" value="OrfB_IS605"/>
    <property type="match status" value="1"/>
</dbReference>
<evidence type="ECO:0000256" key="3">
    <source>
        <dbReference type="ARBA" id="ARBA00022723"/>
    </source>
</evidence>
<evidence type="ECO:0000259" key="7">
    <source>
        <dbReference type="Pfam" id="PF01385"/>
    </source>
</evidence>
<dbReference type="GO" id="GO:0006310">
    <property type="term" value="P:DNA recombination"/>
    <property type="evidence" value="ECO:0007669"/>
    <property type="project" value="UniProtKB-KW"/>
</dbReference>
<evidence type="ECO:0000256" key="1">
    <source>
        <dbReference type="ARBA" id="ARBA00008761"/>
    </source>
</evidence>
<feature type="domain" description="Transposase putative helix-turn-helix" evidence="9">
    <location>
        <begin position="1"/>
        <end position="46"/>
    </location>
</feature>
<keyword evidence="2" id="KW-0815">Transposition</keyword>
<dbReference type="Pfam" id="PF07282">
    <property type="entry name" value="Cas12f1-like_TNB"/>
    <property type="match status" value="1"/>
</dbReference>
<comment type="caution">
    <text evidence="10">The sequence shown here is derived from an EMBL/GenBank/DDBJ whole genome shotgun (WGS) entry which is preliminary data.</text>
</comment>
<dbReference type="EMBL" id="NAPY01000091">
    <property type="protein sequence ID" value="MUL39516.1"/>
    <property type="molecule type" value="Genomic_DNA"/>
</dbReference>
<keyword evidence="3" id="KW-0479">Metal-binding</keyword>
<dbReference type="AlphaFoldDB" id="A0A6N8G7S9"/>
<gene>
    <name evidence="10" type="ORF">BWI75_25455</name>
</gene>
<dbReference type="InterPro" id="IPR001959">
    <property type="entry name" value="Transposase"/>
</dbReference>
<dbReference type="OrthoDB" id="466512at2"/>
<evidence type="ECO:0000256" key="5">
    <source>
        <dbReference type="ARBA" id="ARBA00023125"/>
    </source>
</evidence>
<keyword evidence="11" id="KW-1185">Reference proteome</keyword>
<reference evidence="10 11" key="1">
    <citation type="journal article" date="2019" name="Front. Microbiol.">
        <title>Genomic Features for Desiccation Tolerance and Sugar Biosynthesis in the Extremophile Gloeocapsopsis sp. UTEX B3054.</title>
        <authorList>
            <person name="Urrejola C."/>
            <person name="Alcorta J."/>
            <person name="Salas L."/>
            <person name="Vasquez M."/>
            <person name="Polz M.F."/>
            <person name="Vicuna R."/>
            <person name="Diez B."/>
        </authorList>
    </citation>
    <scope>NUCLEOTIDE SEQUENCE [LARGE SCALE GENOMIC DNA]</scope>
    <source>
        <strain evidence="10 11">1H9</strain>
    </source>
</reference>
<evidence type="ECO:0000256" key="6">
    <source>
        <dbReference type="ARBA" id="ARBA00023172"/>
    </source>
</evidence>
<protein>
    <submittedName>
        <fullName evidence="10">Transposase</fullName>
    </submittedName>
</protein>
<dbReference type="RefSeq" id="WP_105222125.1">
    <property type="nucleotide sequence ID" value="NZ_CAWNSU010000136.1"/>
</dbReference>
<feature type="domain" description="Probable transposase IS891/IS1136/IS1341" evidence="7">
    <location>
        <begin position="183"/>
        <end position="291"/>
    </location>
</feature>
<evidence type="ECO:0000313" key="10">
    <source>
        <dbReference type="EMBL" id="MUL39516.1"/>
    </source>
</evidence>
<organism evidence="10 11">
    <name type="scientific">Gloeocapsopsis dulcis AAB1 = 1H9</name>
    <dbReference type="NCBI Taxonomy" id="1433147"/>
    <lineage>
        <taxon>Bacteria</taxon>
        <taxon>Bacillati</taxon>
        <taxon>Cyanobacteriota</taxon>
        <taxon>Cyanophyceae</taxon>
        <taxon>Oscillatoriophycideae</taxon>
        <taxon>Chroococcales</taxon>
        <taxon>Chroococcaceae</taxon>
        <taxon>Gloeocapsopsis</taxon>
        <taxon>Gloeocapsopsis dulcis</taxon>
    </lineage>
</organism>
<evidence type="ECO:0000256" key="2">
    <source>
        <dbReference type="ARBA" id="ARBA00022578"/>
    </source>
</evidence>
<keyword evidence="4" id="KW-0862">Zinc</keyword>
<proteinExistence type="inferred from homology"/>
<dbReference type="GO" id="GO:0046872">
    <property type="term" value="F:metal ion binding"/>
    <property type="evidence" value="ECO:0007669"/>
    <property type="project" value="UniProtKB-KW"/>
</dbReference>
<dbReference type="NCBIfam" id="NF040570">
    <property type="entry name" value="guided_TnpB"/>
    <property type="match status" value="1"/>
</dbReference>
<dbReference type="GO" id="GO:0032196">
    <property type="term" value="P:transposition"/>
    <property type="evidence" value="ECO:0007669"/>
    <property type="project" value="UniProtKB-KW"/>
</dbReference>
<keyword evidence="5" id="KW-0238">DNA-binding</keyword>
<dbReference type="InterPro" id="IPR021027">
    <property type="entry name" value="Transposase_put_HTH"/>
</dbReference>
<evidence type="ECO:0000259" key="8">
    <source>
        <dbReference type="Pfam" id="PF07282"/>
    </source>
</evidence>
<evidence type="ECO:0000256" key="4">
    <source>
        <dbReference type="ARBA" id="ARBA00022833"/>
    </source>
</evidence>
<dbReference type="InterPro" id="IPR010095">
    <property type="entry name" value="Cas12f1-like_TNB"/>
</dbReference>